<dbReference type="GO" id="GO:0016491">
    <property type="term" value="F:oxidoreductase activity"/>
    <property type="evidence" value="ECO:0007669"/>
    <property type="project" value="UniProtKB-KW"/>
</dbReference>
<evidence type="ECO:0000256" key="1">
    <source>
        <dbReference type="ARBA" id="ARBA00022630"/>
    </source>
</evidence>
<dbReference type="EMBL" id="CAFABA010000021">
    <property type="protein sequence ID" value="CAB4821754.1"/>
    <property type="molecule type" value="Genomic_DNA"/>
</dbReference>
<evidence type="ECO:0000313" key="5">
    <source>
        <dbReference type="EMBL" id="CAB4747127.1"/>
    </source>
</evidence>
<dbReference type="SUPFAM" id="SSF55469">
    <property type="entry name" value="FMN-dependent nitroreductase-like"/>
    <property type="match status" value="1"/>
</dbReference>
<reference evidence="7" key="1">
    <citation type="submission" date="2020-05" db="EMBL/GenBank/DDBJ databases">
        <authorList>
            <person name="Chiriac C."/>
            <person name="Salcher M."/>
            <person name="Ghai R."/>
            <person name="Kavagutti S V."/>
        </authorList>
    </citation>
    <scope>NUCLEOTIDE SEQUENCE</scope>
</reference>
<dbReference type="AlphaFoldDB" id="A0A6J7I907"/>
<sequence>MKTDLFAAPSDASMTVFEAIYSLRATRIYEDRPIPADVIHQIVQAGTMACSSGNTQPWEFVVVTERDLKERIKAHMVDAFSTIDAERAQKPEQLVDGVGRPITGHAAVEHLDTVPMMVVVCWNPERGVRMKGEYETNLDGTLRETRVIPGGRGVSLFQACQNMMLAGRALGVSSLFTTFFFLRNDEIKAILGIPPHIFMECAVFFGYGEEKLGKPRRKPLAEVAHINGWGNPYQITN</sequence>
<evidence type="ECO:0000256" key="2">
    <source>
        <dbReference type="ARBA" id="ARBA00022643"/>
    </source>
</evidence>
<accession>A0A6J7I907</accession>
<name>A0A6J7I907_9ZZZZ</name>
<protein>
    <submittedName>
        <fullName evidence="7">Unannotated protein</fullName>
    </submittedName>
</protein>
<dbReference type="Gene3D" id="3.40.109.10">
    <property type="entry name" value="NADH Oxidase"/>
    <property type="match status" value="1"/>
</dbReference>
<proteinExistence type="predicted"/>
<evidence type="ECO:0000313" key="6">
    <source>
        <dbReference type="EMBL" id="CAB4821754.1"/>
    </source>
</evidence>
<organism evidence="7">
    <name type="scientific">freshwater metagenome</name>
    <dbReference type="NCBI Taxonomy" id="449393"/>
    <lineage>
        <taxon>unclassified sequences</taxon>
        <taxon>metagenomes</taxon>
        <taxon>ecological metagenomes</taxon>
    </lineage>
</organism>
<gene>
    <name evidence="5" type="ORF">UFOPK2754_01582</name>
    <name evidence="6" type="ORF">UFOPK3139_00750</name>
    <name evidence="7" type="ORF">UFOPK3543_02435</name>
</gene>
<keyword evidence="2" id="KW-0288">FMN</keyword>
<dbReference type="Pfam" id="PF00881">
    <property type="entry name" value="Nitroreductase"/>
    <property type="match status" value="1"/>
</dbReference>
<evidence type="ECO:0000256" key="3">
    <source>
        <dbReference type="ARBA" id="ARBA00023002"/>
    </source>
</evidence>
<dbReference type="EMBL" id="CAEZYR010000053">
    <property type="protein sequence ID" value="CAB4747127.1"/>
    <property type="molecule type" value="Genomic_DNA"/>
</dbReference>
<dbReference type="EMBL" id="CAFBMH010000120">
    <property type="protein sequence ID" value="CAB4927131.1"/>
    <property type="molecule type" value="Genomic_DNA"/>
</dbReference>
<dbReference type="PANTHER" id="PTHR23026:SF90">
    <property type="entry name" value="IODOTYROSINE DEIODINASE 1"/>
    <property type="match status" value="1"/>
</dbReference>
<keyword evidence="1" id="KW-0285">Flavoprotein</keyword>
<dbReference type="PANTHER" id="PTHR23026">
    <property type="entry name" value="NADPH NITROREDUCTASE"/>
    <property type="match status" value="1"/>
</dbReference>
<dbReference type="InterPro" id="IPR029479">
    <property type="entry name" value="Nitroreductase"/>
</dbReference>
<keyword evidence="3" id="KW-0560">Oxidoreductase</keyword>
<evidence type="ECO:0000259" key="4">
    <source>
        <dbReference type="Pfam" id="PF00881"/>
    </source>
</evidence>
<dbReference type="InterPro" id="IPR000415">
    <property type="entry name" value="Nitroreductase-like"/>
</dbReference>
<feature type="domain" description="Nitroreductase" evidence="4">
    <location>
        <begin position="24"/>
        <end position="207"/>
    </location>
</feature>
<evidence type="ECO:0000313" key="7">
    <source>
        <dbReference type="EMBL" id="CAB4927131.1"/>
    </source>
</evidence>
<dbReference type="InterPro" id="IPR050627">
    <property type="entry name" value="Nitroreductase/BluB"/>
</dbReference>